<comment type="caution">
    <text evidence="1">The sequence shown here is derived from an EMBL/GenBank/DDBJ whole genome shotgun (WGS) entry which is preliminary data.</text>
</comment>
<evidence type="ECO:0000313" key="1">
    <source>
        <dbReference type="EMBL" id="TDH38113.1"/>
    </source>
</evidence>
<name>A0A4R5PMD6_9HYPH</name>
<sequence length="635" mass="71208">MSAVPVESEKIHRAQILGERIRQSVEGEALELPLNTSQRIIARVTDGIYREPWAAFRELCANAYDADATRVVIETGAPEFDQITIRDDGAGMSPETLAFVVENIGGSSKRTTEGPMLHTASEGDPDFSPGGRPLIGKIGIGLFAVAQLTQHFQIITKARGENVRSWATVILKTHNESRLKDKPPGSEFEAGRVKIRSEEVPDAEVDAHGTTIILHELRPEIRRLLQSTNMWQAQAERGPNDEPILPPPTYHIGRRQDEKRGLTHLDANLPWKDGLEPLDQFRELVRAASETDASSKKGASLEQLDEYLRSIWKLSLSLPLQYIDQHPFETTGDSGIIFLEVPRTNKRAEITKLAIDETVREHFGLVSGKTDSVDRFDVEFDGILLRRPIKLPAELAVPSRLPAPVMMVGSEIAPFPETSLDRAGGVLRFEAYLYWNSRITPKDIQGSIIRVREASGTLFDARFADYQVSEQSRLRQITAEIFVLEGLDGAINIDRESFNYSHPHYIYIQKWLHRALRLLANRLKHIAGEDLERERREQKTQTAEATLQSAYDIWTSRRGAEADPPFRKTEIPQLPAAVAEASMVWKQEPAADHVTLATSISVVLEAYGVLSDLRQEERAELVNDLIKVMQTHGIK</sequence>
<dbReference type="Gene3D" id="3.30.565.10">
    <property type="entry name" value="Histidine kinase-like ATPase, C-terminal domain"/>
    <property type="match status" value="1"/>
</dbReference>
<reference evidence="1 2" key="1">
    <citation type="journal article" date="2013" name="Int. J. Syst. Evol. Microbiol.">
        <title>Hoeflea suaedae sp. nov., an endophytic bacterium isolated from the root of the halophyte Suaeda maritima.</title>
        <authorList>
            <person name="Chung E.J."/>
            <person name="Park J.A."/>
            <person name="Pramanik P."/>
            <person name="Bibi F."/>
            <person name="Jeon C.O."/>
            <person name="Chung Y.R."/>
        </authorList>
    </citation>
    <scope>NUCLEOTIDE SEQUENCE [LARGE SCALE GENOMIC DNA]</scope>
    <source>
        <strain evidence="1 2">YC6898</strain>
    </source>
</reference>
<dbReference type="InterPro" id="IPR036890">
    <property type="entry name" value="HATPase_C_sf"/>
</dbReference>
<dbReference type="EMBL" id="SMSI01000001">
    <property type="protein sequence ID" value="TDH38113.1"/>
    <property type="molecule type" value="Genomic_DNA"/>
</dbReference>
<organism evidence="1 2">
    <name type="scientific">Pseudohoeflea suaedae</name>
    <dbReference type="NCBI Taxonomy" id="877384"/>
    <lineage>
        <taxon>Bacteria</taxon>
        <taxon>Pseudomonadati</taxon>
        <taxon>Pseudomonadota</taxon>
        <taxon>Alphaproteobacteria</taxon>
        <taxon>Hyphomicrobiales</taxon>
        <taxon>Rhizobiaceae</taxon>
        <taxon>Pseudohoeflea</taxon>
    </lineage>
</organism>
<dbReference type="Pfam" id="PF13589">
    <property type="entry name" value="HATPase_c_3"/>
    <property type="match status" value="1"/>
</dbReference>
<gene>
    <name evidence="1" type="ORF">E2A64_03010</name>
</gene>
<dbReference type="OrthoDB" id="9816482at2"/>
<dbReference type="AlphaFoldDB" id="A0A4R5PMD6"/>
<proteinExistence type="predicted"/>
<keyword evidence="2" id="KW-1185">Reference proteome</keyword>
<dbReference type="GO" id="GO:0005524">
    <property type="term" value="F:ATP binding"/>
    <property type="evidence" value="ECO:0007669"/>
    <property type="project" value="UniProtKB-KW"/>
</dbReference>
<accession>A0A4R5PMD6</accession>
<keyword evidence="1" id="KW-0067">ATP-binding</keyword>
<dbReference type="Proteomes" id="UP000295131">
    <property type="component" value="Unassembled WGS sequence"/>
</dbReference>
<dbReference type="RefSeq" id="WP_133282948.1">
    <property type="nucleotide sequence ID" value="NZ_SMSI01000001.1"/>
</dbReference>
<keyword evidence="1" id="KW-0547">Nucleotide-binding</keyword>
<dbReference type="SUPFAM" id="SSF55874">
    <property type="entry name" value="ATPase domain of HSP90 chaperone/DNA topoisomerase II/histidine kinase"/>
    <property type="match status" value="1"/>
</dbReference>
<protein>
    <submittedName>
        <fullName evidence="1">ATP-binding protein</fullName>
    </submittedName>
</protein>
<evidence type="ECO:0000313" key="2">
    <source>
        <dbReference type="Proteomes" id="UP000295131"/>
    </source>
</evidence>